<feature type="transmembrane region" description="Helical" evidence="1">
    <location>
        <begin position="12"/>
        <end position="28"/>
    </location>
</feature>
<dbReference type="EMBL" id="VOWB01000047">
    <property type="protein sequence ID" value="TXE81559.1"/>
    <property type="molecule type" value="Genomic_DNA"/>
</dbReference>
<feature type="transmembrane region" description="Helical" evidence="1">
    <location>
        <begin position="62"/>
        <end position="89"/>
    </location>
</feature>
<feature type="transmembrane region" description="Helical" evidence="1">
    <location>
        <begin position="144"/>
        <end position="163"/>
    </location>
</feature>
<organism evidence="2 3">
    <name type="scientific">Campylobacter peloridis</name>
    <dbReference type="NCBI Taxonomy" id="488546"/>
    <lineage>
        <taxon>Bacteria</taxon>
        <taxon>Pseudomonadati</taxon>
        <taxon>Campylobacterota</taxon>
        <taxon>Epsilonproteobacteria</taxon>
        <taxon>Campylobacterales</taxon>
        <taxon>Campylobacteraceae</taxon>
        <taxon>Campylobacter</taxon>
    </lineage>
</organism>
<protein>
    <submittedName>
        <fullName evidence="2">Uncharacterized protein</fullName>
    </submittedName>
</protein>
<dbReference type="AlphaFoldDB" id="A0A5C7DVN6"/>
<reference evidence="2 3" key="1">
    <citation type="submission" date="2019-07" db="EMBL/GenBank/DDBJ databases">
        <title>Rapid identification of Enteric Bacteria from Whole Genome Sequences (WGS) using Average Nucleotide Identity (ANI).</title>
        <authorList>
            <person name="Lane C."/>
        </authorList>
    </citation>
    <scope>NUCLEOTIDE SEQUENCE [LARGE SCALE GENOMIC DNA]</scope>
    <source>
        <strain evidence="2 3">2016D-0250</strain>
    </source>
</reference>
<sequence>MKTKNLTKNRFDFSYLFFYLSLIFYQVLSSVYYWLPPLFGIFFCYMIILLKEKEKTLNKLDFRWYFSLFYILFIDIIHGFYLFSSWIAFFVFYHVFADWFSNKLKFGDYLLMVYTLCAYIFIYIFDVFLAYLDNSAIIKFGIEYLWFIAFEAVFGFIIFKGRVKL</sequence>
<gene>
    <name evidence="2" type="ORF">FPD46_04515</name>
</gene>
<evidence type="ECO:0000313" key="2">
    <source>
        <dbReference type="EMBL" id="TXE81559.1"/>
    </source>
</evidence>
<proteinExistence type="predicted"/>
<accession>A0A5C7DVN6</accession>
<dbReference type="Proteomes" id="UP000321310">
    <property type="component" value="Unassembled WGS sequence"/>
</dbReference>
<evidence type="ECO:0000313" key="3">
    <source>
        <dbReference type="Proteomes" id="UP000321310"/>
    </source>
</evidence>
<evidence type="ECO:0000256" key="1">
    <source>
        <dbReference type="SAM" id="Phobius"/>
    </source>
</evidence>
<feature type="transmembrane region" description="Helical" evidence="1">
    <location>
        <begin position="109"/>
        <end position="132"/>
    </location>
</feature>
<dbReference type="RefSeq" id="WP_147575516.1">
    <property type="nucleotide sequence ID" value="NZ_VOWB01000047.1"/>
</dbReference>
<keyword evidence="1" id="KW-0472">Membrane</keyword>
<keyword evidence="1" id="KW-0812">Transmembrane</keyword>
<keyword evidence="1" id="KW-1133">Transmembrane helix</keyword>
<name>A0A5C7DVN6_9BACT</name>
<comment type="caution">
    <text evidence="2">The sequence shown here is derived from an EMBL/GenBank/DDBJ whole genome shotgun (WGS) entry which is preliminary data.</text>
</comment>